<evidence type="ECO:0000313" key="9">
    <source>
        <dbReference type="Proteomes" id="UP000504634"/>
    </source>
</evidence>
<evidence type="ECO:0000256" key="8">
    <source>
        <dbReference type="SAM" id="Phobius"/>
    </source>
</evidence>
<keyword evidence="9" id="KW-1185">Reference proteome</keyword>
<accession>A0A6J2U4Z7</accession>
<evidence type="ECO:0000313" key="10">
    <source>
        <dbReference type="RefSeq" id="XP_030382583.1"/>
    </source>
</evidence>
<evidence type="ECO:0000256" key="4">
    <source>
        <dbReference type="ARBA" id="ARBA00022692"/>
    </source>
</evidence>
<dbReference type="RefSeq" id="XP_030382583.1">
    <property type="nucleotide sequence ID" value="XM_030526723.1"/>
</dbReference>
<dbReference type="Proteomes" id="UP000504634">
    <property type="component" value="Unplaced"/>
</dbReference>
<protein>
    <submittedName>
        <fullName evidence="10">Lysosome membrane protein 2</fullName>
    </submittedName>
</protein>
<reference evidence="10" key="1">
    <citation type="submission" date="2025-08" db="UniProtKB">
        <authorList>
            <consortium name="RefSeq"/>
        </authorList>
    </citation>
    <scope>IDENTIFICATION</scope>
    <source>
        <strain evidence="10">11010-0011.00</strain>
        <tissue evidence="10">Whole body</tissue>
    </source>
</reference>
<dbReference type="AlphaFoldDB" id="A0A6J2U4Z7"/>
<keyword evidence="6 8" id="KW-0472">Membrane</keyword>
<dbReference type="OrthoDB" id="8187528at2759"/>
<evidence type="ECO:0000256" key="6">
    <source>
        <dbReference type="ARBA" id="ARBA00023136"/>
    </source>
</evidence>
<evidence type="ECO:0000256" key="5">
    <source>
        <dbReference type="ARBA" id="ARBA00022989"/>
    </source>
</evidence>
<feature type="transmembrane region" description="Helical" evidence="8">
    <location>
        <begin position="454"/>
        <end position="475"/>
    </location>
</feature>
<evidence type="ECO:0000256" key="7">
    <source>
        <dbReference type="ARBA" id="ARBA00023180"/>
    </source>
</evidence>
<keyword evidence="4 8" id="KW-0812">Transmembrane</keyword>
<keyword evidence="7" id="KW-0325">Glycoprotein</keyword>
<keyword evidence="3" id="KW-1003">Cell membrane</keyword>
<keyword evidence="5 8" id="KW-1133">Transmembrane helix</keyword>
<name>A0A6J2U4Z7_DROLE</name>
<dbReference type="GO" id="GO:0005737">
    <property type="term" value="C:cytoplasm"/>
    <property type="evidence" value="ECO:0007669"/>
    <property type="project" value="TreeGrafter"/>
</dbReference>
<evidence type="ECO:0000256" key="2">
    <source>
        <dbReference type="ARBA" id="ARBA00010532"/>
    </source>
</evidence>
<evidence type="ECO:0000256" key="1">
    <source>
        <dbReference type="ARBA" id="ARBA00004236"/>
    </source>
</evidence>
<dbReference type="Pfam" id="PF01130">
    <property type="entry name" value="CD36"/>
    <property type="match status" value="1"/>
</dbReference>
<gene>
    <name evidence="10" type="primary">LOC115630105</name>
</gene>
<feature type="transmembrane region" description="Helical" evidence="8">
    <location>
        <begin position="7"/>
        <end position="27"/>
    </location>
</feature>
<dbReference type="GO" id="GO:0005886">
    <property type="term" value="C:plasma membrane"/>
    <property type="evidence" value="ECO:0007669"/>
    <property type="project" value="UniProtKB-SubCell"/>
</dbReference>
<dbReference type="PANTHER" id="PTHR11923">
    <property type="entry name" value="SCAVENGER RECEPTOR CLASS B TYPE-1 SR-B1"/>
    <property type="match status" value="1"/>
</dbReference>
<dbReference type="InterPro" id="IPR002159">
    <property type="entry name" value="CD36_fam"/>
</dbReference>
<comment type="similarity">
    <text evidence="2">Belongs to the CD36 family.</text>
</comment>
<dbReference type="GO" id="GO:0005044">
    <property type="term" value="F:scavenger receptor activity"/>
    <property type="evidence" value="ECO:0007669"/>
    <property type="project" value="TreeGrafter"/>
</dbReference>
<sequence>MKATQYCLWLKIVILSLLCSLNIFLFIKSLGINYQHELAREHTRFRQELPTMDSWINSPFGKLKSYLFNVTNAEAFLNGTDERLKLEQVGPIVYYIQGYIDMLERTESSITFRKHRYREVKFLPEESVSADILNRTITLPNMILLGSAAKFNQINSYVRFAFNAVTLHEPIFRTESIYYFLWELSSPGLKAISNVVPFIASNCGTLYNALTEKEEVYKLNIGPQNGIENFFRIDTMNGQNIMKQQESRKRGLSDEELEKCPVNAHGAFDNSLFPPYLKKDTKLEIVAAESCRILPLRYQREQDYDGFRGYRYSLLEEGETPSCLNTTYGIGLPKGMFDVSQCVINEAPSVFSGPHFYGSSYNWSEHYEGLNPNPEEHEPYILIEPTTGIPITEKYRFQSNIPMPNMRGFNRGLTRFSNMMLPTFWYEFDMGELPGIVKFVIHFNVYVTPILQPILMSLYVILALWSALKLVSLLFNCSYGDIFRRLCCCGSGTSNVLLQTTFPQNAETRRDVTPFDGTVK</sequence>
<comment type="subcellular location">
    <subcellularLocation>
        <location evidence="1">Cell membrane</location>
    </subcellularLocation>
</comment>
<proteinExistence type="inferred from homology"/>
<dbReference type="GeneID" id="115630105"/>
<organism evidence="9 10">
    <name type="scientific">Drosophila lebanonensis</name>
    <name type="common">Fruit fly</name>
    <name type="synonym">Scaptodrosophila lebanonensis</name>
    <dbReference type="NCBI Taxonomy" id="7225"/>
    <lineage>
        <taxon>Eukaryota</taxon>
        <taxon>Metazoa</taxon>
        <taxon>Ecdysozoa</taxon>
        <taxon>Arthropoda</taxon>
        <taxon>Hexapoda</taxon>
        <taxon>Insecta</taxon>
        <taxon>Pterygota</taxon>
        <taxon>Neoptera</taxon>
        <taxon>Endopterygota</taxon>
        <taxon>Diptera</taxon>
        <taxon>Brachycera</taxon>
        <taxon>Muscomorpha</taxon>
        <taxon>Ephydroidea</taxon>
        <taxon>Drosophilidae</taxon>
        <taxon>Scaptodrosophila</taxon>
    </lineage>
</organism>
<evidence type="ECO:0000256" key="3">
    <source>
        <dbReference type="ARBA" id="ARBA00022475"/>
    </source>
</evidence>
<dbReference type="PANTHER" id="PTHR11923:SF89">
    <property type="entry name" value="GH15894P"/>
    <property type="match status" value="1"/>
</dbReference>
<dbReference type="PRINTS" id="PR01609">
    <property type="entry name" value="CD36FAMILY"/>
</dbReference>